<dbReference type="EMBL" id="CP092620">
    <property type="protein sequence ID" value="UMM10152.1"/>
    <property type="molecule type" value="Genomic_DNA"/>
</dbReference>
<sequence length="88" mass="10589">MEEMRSIGVRWSILTYAKKDLTILRFPDDQPHQDGYWDTSVDDWLKAINFVMTICTNIEFSNNWFLCIYWSMQHIVLKTHIVNCLFKL</sequence>
<gene>
    <name evidence="1" type="ORF">L5515_000057</name>
</gene>
<reference evidence="1 2" key="1">
    <citation type="submission" date="2022-04" db="EMBL/GenBank/DDBJ databases">
        <title>Chromosome-level reference genomes for two strains of Caenorhabditis briggsae: an improved platform for comparative genomics.</title>
        <authorList>
            <person name="Stevens L."/>
            <person name="Andersen E."/>
        </authorList>
    </citation>
    <scope>NUCLEOTIDE SEQUENCE [LARGE SCALE GENOMIC DNA]</scope>
    <source>
        <strain evidence="1">VX34</strain>
        <tissue evidence="1">Whole-organism</tissue>
    </source>
</reference>
<accession>A0AAE9DXC8</accession>
<proteinExistence type="predicted"/>
<protein>
    <submittedName>
        <fullName evidence="1">Uncharacterized protein</fullName>
    </submittedName>
</protein>
<name>A0AAE9DXC8_CAEBR</name>
<evidence type="ECO:0000313" key="1">
    <source>
        <dbReference type="EMBL" id="UMM10152.1"/>
    </source>
</evidence>
<dbReference type="AlphaFoldDB" id="A0AAE9DXC8"/>
<evidence type="ECO:0000313" key="2">
    <source>
        <dbReference type="Proteomes" id="UP000829354"/>
    </source>
</evidence>
<organism evidence="1 2">
    <name type="scientific">Caenorhabditis briggsae</name>
    <dbReference type="NCBI Taxonomy" id="6238"/>
    <lineage>
        <taxon>Eukaryota</taxon>
        <taxon>Metazoa</taxon>
        <taxon>Ecdysozoa</taxon>
        <taxon>Nematoda</taxon>
        <taxon>Chromadorea</taxon>
        <taxon>Rhabditida</taxon>
        <taxon>Rhabditina</taxon>
        <taxon>Rhabditomorpha</taxon>
        <taxon>Rhabditoidea</taxon>
        <taxon>Rhabditidae</taxon>
        <taxon>Peloderinae</taxon>
        <taxon>Caenorhabditis</taxon>
    </lineage>
</organism>
<keyword evidence="2" id="KW-1185">Reference proteome</keyword>
<dbReference type="Proteomes" id="UP000829354">
    <property type="component" value="Chromosome I"/>
</dbReference>